<dbReference type="SUPFAM" id="SSF52821">
    <property type="entry name" value="Rhodanese/Cell cycle control phosphatase"/>
    <property type="match status" value="1"/>
</dbReference>
<protein>
    <recommendedName>
        <fullName evidence="2">protein-tyrosine-phosphatase</fullName>
        <ecNumber evidence="2">3.1.3.48</ecNumber>
    </recommendedName>
</protein>
<dbReference type="Pfam" id="PF00581">
    <property type="entry name" value="Rhodanese"/>
    <property type="match status" value="1"/>
</dbReference>
<organism evidence="10 11">
    <name type="scientific">Ranatra chinensis</name>
    <dbReference type="NCBI Taxonomy" id="642074"/>
    <lineage>
        <taxon>Eukaryota</taxon>
        <taxon>Metazoa</taxon>
        <taxon>Ecdysozoa</taxon>
        <taxon>Arthropoda</taxon>
        <taxon>Hexapoda</taxon>
        <taxon>Insecta</taxon>
        <taxon>Pterygota</taxon>
        <taxon>Neoptera</taxon>
        <taxon>Paraneoptera</taxon>
        <taxon>Hemiptera</taxon>
        <taxon>Heteroptera</taxon>
        <taxon>Panheteroptera</taxon>
        <taxon>Nepomorpha</taxon>
        <taxon>Nepidae</taxon>
        <taxon>Ranatrinae</taxon>
        <taxon>Ranatra</taxon>
    </lineage>
</organism>
<evidence type="ECO:0000313" key="11">
    <source>
        <dbReference type="Proteomes" id="UP001558652"/>
    </source>
</evidence>
<proteinExistence type="inferred from homology"/>
<dbReference type="PRINTS" id="PR00716">
    <property type="entry name" value="MPIPHPHTASE"/>
</dbReference>
<dbReference type="SMART" id="SM00450">
    <property type="entry name" value="RHOD"/>
    <property type="match status" value="1"/>
</dbReference>
<feature type="region of interest" description="Disordered" evidence="8">
    <location>
        <begin position="399"/>
        <end position="418"/>
    </location>
</feature>
<keyword evidence="3" id="KW-0132">Cell division</keyword>
<dbReference type="GO" id="GO:0051301">
    <property type="term" value="P:cell division"/>
    <property type="evidence" value="ECO:0007669"/>
    <property type="project" value="UniProtKB-KW"/>
</dbReference>
<comment type="catalytic activity">
    <reaction evidence="7">
        <text>O-phospho-L-tyrosyl-[protein] + H2O = L-tyrosyl-[protein] + phosphate</text>
        <dbReference type="Rhea" id="RHEA:10684"/>
        <dbReference type="Rhea" id="RHEA-COMP:10136"/>
        <dbReference type="Rhea" id="RHEA-COMP:20101"/>
        <dbReference type="ChEBI" id="CHEBI:15377"/>
        <dbReference type="ChEBI" id="CHEBI:43474"/>
        <dbReference type="ChEBI" id="CHEBI:46858"/>
        <dbReference type="ChEBI" id="CHEBI:61978"/>
        <dbReference type="EC" id="3.1.3.48"/>
    </reaction>
</comment>
<dbReference type="EC" id="3.1.3.48" evidence="2"/>
<feature type="region of interest" description="Disordered" evidence="8">
    <location>
        <begin position="110"/>
        <end position="153"/>
    </location>
</feature>
<evidence type="ECO:0000256" key="2">
    <source>
        <dbReference type="ARBA" id="ARBA00013064"/>
    </source>
</evidence>
<name>A0ABD0Y600_9HEMI</name>
<dbReference type="GO" id="GO:0032502">
    <property type="term" value="P:developmental process"/>
    <property type="evidence" value="ECO:0007669"/>
    <property type="project" value="UniProtKB-ARBA"/>
</dbReference>
<accession>A0ABD0Y600</accession>
<keyword evidence="5" id="KW-0904">Protein phosphatase</keyword>
<keyword evidence="4" id="KW-0378">Hydrolase</keyword>
<dbReference type="InterPro" id="IPR036873">
    <property type="entry name" value="Rhodanese-like_dom_sf"/>
</dbReference>
<evidence type="ECO:0000313" key="10">
    <source>
        <dbReference type="EMBL" id="KAL1122820.1"/>
    </source>
</evidence>
<dbReference type="GO" id="GO:0009794">
    <property type="term" value="P:regulation of mitotic cell cycle, embryonic"/>
    <property type="evidence" value="ECO:0007669"/>
    <property type="project" value="UniProtKB-ARBA"/>
</dbReference>
<dbReference type="InterPro" id="IPR001763">
    <property type="entry name" value="Rhodanese-like_dom"/>
</dbReference>
<gene>
    <name evidence="10" type="ORF">AAG570_003146</name>
</gene>
<sequence length="418" mass="47885">DLDIKFFCRFAEPSGFAPRRLSSIESPRRNLLLTSSFTSPESGHSSSTELSDDGFMELSQGDKMVRPEDDTPLPTGLGTLLSGAILCDRSEENRTPVQRCNYRPRRSLSESVYGNTMPGQRFPGNLPQSEEAYSLKRPLQRPQSPPSTKRHKPLVDINNQLQRQLFSTNNNNNNVIVKTKGTLFQYGFTKTKPSLAMISSPPKRTTDLVLIFRNFFPTATQEELIGDFSRPFALPLMSGKHEDLKSISCETLGSLINGEFDDHIASYRIIDCRYPYEYEGGHIKGAVNLYTQEQVRRELVDNRANFQGQNENQDKRHILIFHCEFSSERGPRLSRFLRKEDRNDNIYPRLHYPELYLLNGGYSAFFKTHGHLCEPRFYKPMHDPAHATEFKHFRAKSKTWSNGSNKRSMNKGLSRLGF</sequence>
<dbReference type="EMBL" id="JBFDAA010000013">
    <property type="protein sequence ID" value="KAL1122820.1"/>
    <property type="molecule type" value="Genomic_DNA"/>
</dbReference>
<evidence type="ECO:0000259" key="9">
    <source>
        <dbReference type="PROSITE" id="PS50206"/>
    </source>
</evidence>
<evidence type="ECO:0000256" key="4">
    <source>
        <dbReference type="ARBA" id="ARBA00022801"/>
    </source>
</evidence>
<dbReference type="FunFam" id="3.40.250.10:FF:000036">
    <property type="entry name" value="M-phase inducer phosphatase"/>
    <property type="match status" value="1"/>
</dbReference>
<dbReference type="PANTHER" id="PTHR10828:SF17">
    <property type="entry name" value="PROTEIN-TYROSINE-PHOSPHATASE"/>
    <property type="match status" value="1"/>
</dbReference>
<dbReference type="InterPro" id="IPR000751">
    <property type="entry name" value="MPI_Phosphatase"/>
</dbReference>
<reference evidence="10 11" key="1">
    <citation type="submission" date="2024-07" db="EMBL/GenBank/DDBJ databases">
        <title>Chromosome-level genome assembly of the water stick insect Ranatra chinensis (Heteroptera: Nepidae).</title>
        <authorList>
            <person name="Liu X."/>
        </authorList>
    </citation>
    <scope>NUCLEOTIDE SEQUENCE [LARGE SCALE GENOMIC DNA]</scope>
    <source>
        <strain evidence="10">Cailab_2021Rc</strain>
        <tissue evidence="10">Muscle</tissue>
    </source>
</reference>
<evidence type="ECO:0000256" key="8">
    <source>
        <dbReference type="SAM" id="MobiDB-lite"/>
    </source>
</evidence>
<evidence type="ECO:0000256" key="7">
    <source>
        <dbReference type="ARBA" id="ARBA00051722"/>
    </source>
</evidence>
<evidence type="ECO:0000256" key="1">
    <source>
        <dbReference type="ARBA" id="ARBA00011065"/>
    </source>
</evidence>
<dbReference type="Proteomes" id="UP001558652">
    <property type="component" value="Unassembled WGS sequence"/>
</dbReference>
<feature type="compositionally biased region" description="Polar residues" evidence="8">
    <location>
        <begin position="34"/>
        <end position="49"/>
    </location>
</feature>
<feature type="region of interest" description="Disordered" evidence="8">
    <location>
        <begin position="34"/>
        <end position="54"/>
    </location>
</feature>
<dbReference type="Gene3D" id="3.40.250.10">
    <property type="entry name" value="Rhodanese-like domain"/>
    <property type="match status" value="1"/>
</dbReference>
<dbReference type="GO" id="GO:0005634">
    <property type="term" value="C:nucleus"/>
    <property type="evidence" value="ECO:0007669"/>
    <property type="project" value="UniProtKB-ARBA"/>
</dbReference>
<evidence type="ECO:0000256" key="6">
    <source>
        <dbReference type="ARBA" id="ARBA00023306"/>
    </source>
</evidence>
<dbReference type="PROSITE" id="PS50206">
    <property type="entry name" value="RHODANESE_3"/>
    <property type="match status" value="1"/>
</dbReference>
<dbReference type="AlphaFoldDB" id="A0ABD0Y600"/>
<feature type="domain" description="Rhodanese" evidence="9">
    <location>
        <begin position="263"/>
        <end position="374"/>
    </location>
</feature>
<keyword evidence="11" id="KW-1185">Reference proteome</keyword>
<comment type="caution">
    <text evidence="10">The sequence shown here is derived from an EMBL/GenBank/DDBJ whole genome shotgun (WGS) entry which is preliminary data.</text>
</comment>
<comment type="similarity">
    <text evidence="1">Belongs to the MPI phosphatase family.</text>
</comment>
<feature type="non-terminal residue" evidence="10">
    <location>
        <position position="1"/>
    </location>
</feature>
<dbReference type="GO" id="GO:0010256">
    <property type="term" value="P:endomembrane system organization"/>
    <property type="evidence" value="ECO:0007669"/>
    <property type="project" value="UniProtKB-ARBA"/>
</dbReference>
<keyword evidence="6" id="KW-0131">Cell cycle</keyword>
<dbReference type="CDD" id="cd01530">
    <property type="entry name" value="Cdc25"/>
    <property type="match status" value="1"/>
</dbReference>
<evidence type="ECO:0000256" key="3">
    <source>
        <dbReference type="ARBA" id="ARBA00022618"/>
    </source>
</evidence>
<evidence type="ECO:0000256" key="5">
    <source>
        <dbReference type="ARBA" id="ARBA00022912"/>
    </source>
</evidence>
<dbReference type="PANTHER" id="PTHR10828">
    <property type="entry name" value="M-PHASE INDUCER PHOSPHATASE DUAL SPECIFICITY PHOSPHATASE CDC25"/>
    <property type="match status" value="1"/>
</dbReference>
<dbReference type="GO" id="GO:0004725">
    <property type="term" value="F:protein tyrosine phosphatase activity"/>
    <property type="evidence" value="ECO:0007669"/>
    <property type="project" value="UniProtKB-EC"/>
</dbReference>